<keyword evidence="12" id="KW-1185">Reference proteome</keyword>
<evidence type="ECO:0000256" key="2">
    <source>
        <dbReference type="ARBA" id="ARBA00004370"/>
    </source>
</evidence>
<dbReference type="InterPro" id="IPR036890">
    <property type="entry name" value="HATPase_C_sf"/>
</dbReference>
<dbReference type="InterPro" id="IPR013727">
    <property type="entry name" value="2CSK_N"/>
</dbReference>
<dbReference type="PROSITE" id="PS50109">
    <property type="entry name" value="HIS_KIN"/>
    <property type="match status" value="1"/>
</dbReference>
<keyword evidence="9" id="KW-0472">Membrane</keyword>
<organism evidence="11 12">
    <name type="scientific">Variovorax humicola</name>
    <dbReference type="NCBI Taxonomy" id="1769758"/>
    <lineage>
        <taxon>Bacteria</taxon>
        <taxon>Pseudomonadati</taxon>
        <taxon>Pseudomonadota</taxon>
        <taxon>Betaproteobacteria</taxon>
        <taxon>Burkholderiales</taxon>
        <taxon>Comamonadaceae</taxon>
        <taxon>Variovorax</taxon>
    </lineage>
</organism>
<dbReference type="InterPro" id="IPR003594">
    <property type="entry name" value="HATPase_dom"/>
</dbReference>
<evidence type="ECO:0000259" key="10">
    <source>
        <dbReference type="PROSITE" id="PS50109"/>
    </source>
</evidence>
<keyword evidence="6" id="KW-0812">Transmembrane</keyword>
<keyword evidence="7 11" id="KW-0418">Kinase</keyword>
<dbReference type="InterPro" id="IPR003661">
    <property type="entry name" value="HisK_dim/P_dom"/>
</dbReference>
<dbReference type="EC" id="2.7.13.3" evidence="3"/>
<dbReference type="PANTHER" id="PTHR45436">
    <property type="entry name" value="SENSOR HISTIDINE KINASE YKOH"/>
    <property type="match status" value="1"/>
</dbReference>
<dbReference type="SUPFAM" id="SSF47384">
    <property type="entry name" value="Homodimeric domain of signal transducing histidine kinase"/>
    <property type="match status" value="1"/>
</dbReference>
<dbReference type="PRINTS" id="PR00344">
    <property type="entry name" value="BCTRLSENSOR"/>
</dbReference>
<evidence type="ECO:0000256" key="9">
    <source>
        <dbReference type="ARBA" id="ARBA00023136"/>
    </source>
</evidence>
<sequence>MAAFRRPGIRSLLLALLLPGIVAVLAIDGWIDYRAVSQIVQEAYDQALLEPVQALDDSVHLGPDARPRADAAFSVESMFEVTRSRHKYLHIVVTHGDDAPLTLIGVDDLPPPPPAADGRPVFYDAVYRDAPLRVVALRRTLQGADAQPYRVLSQAAESIGPRQQAGAEAWHQAVWSSVRLVGVMVLLVFIGVAWALRPLERLRRSLSARTPAQLEPLDAREVPHEVAPLVEAVNHHIADHRRMLADQSRFLADASHQLRTPLAIMLTQAGYAVREHEAEPMRETLHAIIDQLTRARRLSEQLLAMAHASDTHTADGTLPRPICDLNAVARAVVLQYLPLAREKNQDLGWVDVRGDMATDDDAPGSPPVAPVAAHAAEIHEVLANLVHNAIKYTPAHGQITVSVRLVDGWAQAQVCDTGPGIAAGRRAEVFERFHRGSAEDSRDTRGAGLGLAIARAYAARNGAEILLADGQDSRGLCASLRLRLASGSNVRDNTYFEGGRAH</sequence>
<dbReference type="SMART" id="SM00387">
    <property type="entry name" value="HATPase_c"/>
    <property type="match status" value="1"/>
</dbReference>
<comment type="subcellular location">
    <subcellularLocation>
        <location evidence="2">Membrane</location>
    </subcellularLocation>
</comment>
<dbReference type="Gene3D" id="1.10.287.130">
    <property type="match status" value="1"/>
</dbReference>
<protein>
    <recommendedName>
        <fullName evidence="3">histidine kinase</fullName>
        <ecNumber evidence="3">2.7.13.3</ecNumber>
    </recommendedName>
</protein>
<dbReference type="Pfam" id="PF00512">
    <property type="entry name" value="HisKA"/>
    <property type="match status" value="1"/>
</dbReference>
<keyword evidence="8" id="KW-1133">Transmembrane helix</keyword>
<dbReference type="InterPro" id="IPR005467">
    <property type="entry name" value="His_kinase_dom"/>
</dbReference>
<dbReference type="CDD" id="cd00075">
    <property type="entry name" value="HATPase"/>
    <property type="match status" value="1"/>
</dbReference>
<accession>A0ABU8VRU9</accession>
<dbReference type="Pfam" id="PF02518">
    <property type="entry name" value="HATPase_c"/>
    <property type="match status" value="1"/>
</dbReference>
<dbReference type="InterPro" id="IPR036097">
    <property type="entry name" value="HisK_dim/P_sf"/>
</dbReference>
<evidence type="ECO:0000256" key="6">
    <source>
        <dbReference type="ARBA" id="ARBA00022692"/>
    </source>
</evidence>
<dbReference type="InterPro" id="IPR004358">
    <property type="entry name" value="Sig_transdc_His_kin-like_C"/>
</dbReference>
<gene>
    <name evidence="11" type="ORF">WKW80_00115</name>
</gene>
<comment type="catalytic activity">
    <reaction evidence="1">
        <text>ATP + protein L-histidine = ADP + protein N-phospho-L-histidine.</text>
        <dbReference type="EC" id="2.7.13.3"/>
    </reaction>
</comment>
<dbReference type="SMART" id="SM00388">
    <property type="entry name" value="HisKA"/>
    <property type="match status" value="1"/>
</dbReference>
<dbReference type="PANTHER" id="PTHR45436:SF1">
    <property type="entry name" value="SENSOR PROTEIN QSEC"/>
    <property type="match status" value="1"/>
</dbReference>
<reference evidence="11 12" key="1">
    <citation type="submission" date="2024-03" db="EMBL/GenBank/DDBJ databases">
        <title>Novel species of the genus Variovorax.</title>
        <authorList>
            <person name="Liu Q."/>
            <person name="Xin Y.-H."/>
        </authorList>
    </citation>
    <scope>NUCLEOTIDE SEQUENCE [LARGE SCALE GENOMIC DNA]</scope>
    <source>
        <strain evidence="11 12">KACC 18501</strain>
    </source>
</reference>
<keyword evidence="5 11" id="KW-0808">Transferase</keyword>
<evidence type="ECO:0000256" key="8">
    <source>
        <dbReference type="ARBA" id="ARBA00022989"/>
    </source>
</evidence>
<evidence type="ECO:0000313" key="12">
    <source>
        <dbReference type="Proteomes" id="UP001363010"/>
    </source>
</evidence>
<name>A0ABU8VRU9_9BURK</name>
<dbReference type="Proteomes" id="UP001363010">
    <property type="component" value="Unassembled WGS sequence"/>
</dbReference>
<proteinExistence type="predicted"/>
<dbReference type="CDD" id="cd00082">
    <property type="entry name" value="HisKA"/>
    <property type="match status" value="1"/>
</dbReference>
<dbReference type="Gene3D" id="3.30.565.10">
    <property type="entry name" value="Histidine kinase-like ATPase, C-terminal domain"/>
    <property type="match status" value="1"/>
</dbReference>
<feature type="domain" description="Histidine kinase" evidence="10">
    <location>
        <begin position="253"/>
        <end position="486"/>
    </location>
</feature>
<evidence type="ECO:0000256" key="4">
    <source>
        <dbReference type="ARBA" id="ARBA00022553"/>
    </source>
</evidence>
<evidence type="ECO:0000256" key="5">
    <source>
        <dbReference type="ARBA" id="ARBA00022679"/>
    </source>
</evidence>
<dbReference type="Pfam" id="PF08521">
    <property type="entry name" value="2CSK_N"/>
    <property type="match status" value="1"/>
</dbReference>
<dbReference type="EMBL" id="JBBKZV010000001">
    <property type="protein sequence ID" value="MEJ8820437.1"/>
    <property type="molecule type" value="Genomic_DNA"/>
</dbReference>
<evidence type="ECO:0000256" key="1">
    <source>
        <dbReference type="ARBA" id="ARBA00000085"/>
    </source>
</evidence>
<keyword evidence="4" id="KW-0597">Phosphoprotein</keyword>
<evidence type="ECO:0000256" key="7">
    <source>
        <dbReference type="ARBA" id="ARBA00022777"/>
    </source>
</evidence>
<dbReference type="InterPro" id="IPR050428">
    <property type="entry name" value="TCS_sensor_his_kinase"/>
</dbReference>
<evidence type="ECO:0000313" key="11">
    <source>
        <dbReference type="EMBL" id="MEJ8820437.1"/>
    </source>
</evidence>
<comment type="caution">
    <text evidence="11">The sequence shown here is derived from an EMBL/GenBank/DDBJ whole genome shotgun (WGS) entry which is preliminary data.</text>
</comment>
<dbReference type="RefSeq" id="WP_340361503.1">
    <property type="nucleotide sequence ID" value="NZ_JBBKZV010000001.1"/>
</dbReference>
<dbReference type="GO" id="GO:0004673">
    <property type="term" value="F:protein histidine kinase activity"/>
    <property type="evidence" value="ECO:0007669"/>
    <property type="project" value="UniProtKB-EC"/>
</dbReference>
<evidence type="ECO:0000256" key="3">
    <source>
        <dbReference type="ARBA" id="ARBA00012438"/>
    </source>
</evidence>
<dbReference type="SUPFAM" id="SSF55874">
    <property type="entry name" value="ATPase domain of HSP90 chaperone/DNA topoisomerase II/histidine kinase"/>
    <property type="match status" value="1"/>
</dbReference>